<accession>A0A9W9WCU9</accession>
<name>A0A9W9WCU9_9EURO</name>
<sequence length="60" mass="6666">MDQNIRIAASNQEGTNVPGLVGLYRTQGRYLPILRAMSFTSKQINSEKKIAMLDVTPTVQ</sequence>
<dbReference type="AlphaFoldDB" id="A0A9W9WCU9"/>
<dbReference type="EMBL" id="JAPZBU010000001">
    <property type="protein sequence ID" value="KAJ5414957.1"/>
    <property type="molecule type" value="Genomic_DNA"/>
</dbReference>
<protein>
    <submittedName>
        <fullName evidence="1">Uncharacterized protein</fullName>
    </submittedName>
</protein>
<dbReference type="Proteomes" id="UP001147747">
    <property type="component" value="Unassembled WGS sequence"/>
</dbReference>
<dbReference type="GeneID" id="81363682"/>
<proteinExistence type="predicted"/>
<reference evidence="1" key="2">
    <citation type="journal article" date="2023" name="IMA Fungus">
        <title>Comparative genomic study of the Penicillium genus elucidates a diverse pangenome and 15 lateral gene transfer events.</title>
        <authorList>
            <person name="Petersen C."/>
            <person name="Sorensen T."/>
            <person name="Nielsen M.R."/>
            <person name="Sondergaard T.E."/>
            <person name="Sorensen J.L."/>
            <person name="Fitzpatrick D.A."/>
            <person name="Frisvad J.C."/>
            <person name="Nielsen K.L."/>
        </authorList>
    </citation>
    <scope>NUCLEOTIDE SEQUENCE</scope>
    <source>
        <strain evidence="1">IBT 29677</strain>
    </source>
</reference>
<evidence type="ECO:0000313" key="1">
    <source>
        <dbReference type="EMBL" id="KAJ5414957.1"/>
    </source>
</evidence>
<gene>
    <name evidence="1" type="ORF">N7509_000055</name>
</gene>
<dbReference type="RefSeq" id="XP_056494803.1">
    <property type="nucleotide sequence ID" value="XM_056624702.1"/>
</dbReference>
<organism evidence="1 2">
    <name type="scientific">Penicillium cosmopolitanum</name>
    <dbReference type="NCBI Taxonomy" id="1131564"/>
    <lineage>
        <taxon>Eukaryota</taxon>
        <taxon>Fungi</taxon>
        <taxon>Dikarya</taxon>
        <taxon>Ascomycota</taxon>
        <taxon>Pezizomycotina</taxon>
        <taxon>Eurotiomycetes</taxon>
        <taxon>Eurotiomycetidae</taxon>
        <taxon>Eurotiales</taxon>
        <taxon>Aspergillaceae</taxon>
        <taxon>Penicillium</taxon>
    </lineage>
</organism>
<keyword evidence="2" id="KW-1185">Reference proteome</keyword>
<comment type="caution">
    <text evidence="1">The sequence shown here is derived from an EMBL/GenBank/DDBJ whole genome shotgun (WGS) entry which is preliminary data.</text>
</comment>
<reference evidence="1" key="1">
    <citation type="submission" date="2022-12" db="EMBL/GenBank/DDBJ databases">
        <authorList>
            <person name="Petersen C."/>
        </authorList>
    </citation>
    <scope>NUCLEOTIDE SEQUENCE</scope>
    <source>
        <strain evidence="1">IBT 29677</strain>
    </source>
</reference>
<evidence type="ECO:0000313" key="2">
    <source>
        <dbReference type="Proteomes" id="UP001147747"/>
    </source>
</evidence>